<name>A0AA36CGP5_9BILA</name>
<dbReference type="Proteomes" id="UP001177023">
    <property type="component" value="Unassembled WGS sequence"/>
</dbReference>
<organism evidence="2 3">
    <name type="scientific">Mesorhabditis spiculigera</name>
    <dbReference type="NCBI Taxonomy" id="96644"/>
    <lineage>
        <taxon>Eukaryota</taxon>
        <taxon>Metazoa</taxon>
        <taxon>Ecdysozoa</taxon>
        <taxon>Nematoda</taxon>
        <taxon>Chromadorea</taxon>
        <taxon>Rhabditida</taxon>
        <taxon>Rhabditina</taxon>
        <taxon>Rhabditomorpha</taxon>
        <taxon>Rhabditoidea</taxon>
        <taxon>Rhabditidae</taxon>
        <taxon>Mesorhabditinae</taxon>
        <taxon>Mesorhabditis</taxon>
    </lineage>
</organism>
<reference evidence="2" key="1">
    <citation type="submission" date="2023-06" db="EMBL/GenBank/DDBJ databases">
        <authorList>
            <person name="Delattre M."/>
        </authorList>
    </citation>
    <scope>NUCLEOTIDE SEQUENCE</scope>
    <source>
        <strain evidence="2">AF72</strain>
    </source>
</reference>
<sequence>MRFSLQSLIFALVAVLALFSSAASSQEFSPKELQLLQILSRNRRLASEATEGRWKRGDLERFRTSMEILNRNRCFFNPISC</sequence>
<accession>A0AA36CGP5</accession>
<feature type="signal peptide" evidence="1">
    <location>
        <begin position="1"/>
        <end position="25"/>
    </location>
</feature>
<dbReference type="EMBL" id="CATQJA010001677">
    <property type="protein sequence ID" value="CAJ0568172.1"/>
    <property type="molecule type" value="Genomic_DNA"/>
</dbReference>
<keyword evidence="1" id="KW-0732">Signal</keyword>
<keyword evidence="3" id="KW-1185">Reference proteome</keyword>
<feature type="chain" id="PRO_5041323391" evidence="1">
    <location>
        <begin position="26"/>
        <end position="81"/>
    </location>
</feature>
<protein>
    <submittedName>
        <fullName evidence="2">Uncharacterized protein</fullName>
    </submittedName>
</protein>
<gene>
    <name evidence="2" type="ORF">MSPICULIGERA_LOCUS6698</name>
</gene>
<feature type="non-terminal residue" evidence="2">
    <location>
        <position position="81"/>
    </location>
</feature>
<dbReference type="AlphaFoldDB" id="A0AA36CGP5"/>
<evidence type="ECO:0000313" key="3">
    <source>
        <dbReference type="Proteomes" id="UP001177023"/>
    </source>
</evidence>
<comment type="caution">
    <text evidence="2">The sequence shown here is derived from an EMBL/GenBank/DDBJ whole genome shotgun (WGS) entry which is preliminary data.</text>
</comment>
<evidence type="ECO:0000313" key="2">
    <source>
        <dbReference type="EMBL" id="CAJ0568172.1"/>
    </source>
</evidence>
<evidence type="ECO:0000256" key="1">
    <source>
        <dbReference type="SAM" id="SignalP"/>
    </source>
</evidence>
<proteinExistence type="predicted"/>